<dbReference type="InterPro" id="IPR022645">
    <property type="entry name" value="SecD/SecF_bac"/>
</dbReference>
<keyword evidence="4" id="KW-1003">Cell membrane</keyword>
<dbReference type="EMBL" id="DVKT01000034">
    <property type="protein sequence ID" value="HIT39217.1"/>
    <property type="molecule type" value="Genomic_DNA"/>
</dbReference>
<gene>
    <name evidence="12" type="primary">secF</name>
    <name evidence="12" type="ORF">IAD06_04160</name>
</gene>
<organism evidence="12 13">
    <name type="scientific">Candidatus Caccoplasma intestinavium</name>
    <dbReference type="NCBI Taxonomy" id="2840716"/>
    <lineage>
        <taxon>Bacteria</taxon>
        <taxon>Pseudomonadati</taxon>
        <taxon>Bacteroidota</taxon>
        <taxon>Bacteroidia</taxon>
        <taxon>Bacteroidales</taxon>
        <taxon>Bacteroidaceae</taxon>
        <taxon>Bacteroidaceae incertae sedis</taxon>
        <taxon>Candidatus Caccoplasma</taxon>
    </lineage>
</organism>
<dbReference type="AlphaFoldDB" id="A0A9D1GEU1"/>
<evidence type="ECO:0000256" key="7">
    <source>
        <dbReference type="ARBA" id="ARBA00022989"/>
    </source>
</evidence>
<dbReference type="NCBIfam" id="TIGR00966">
    <property type="entry name" value="transloc_SecF"/>
    <property type="match status" value="1"/>
</dbReference>
<dbReference type="GO" id="GO:0015450">
    <property type="term" value="F:protein-transporting ATPase activity"/>
    <property type="evidence" value="ECO:0007669"/>
    <property type="project" value="InterPro"/>
</dbReference>
<comment type="subcellular location">
    <subcellularLocation>
        <location evidence="1">Cell membrane</location>
        <topology evidence="1">Multi-pass membrane protein</topology>
    </subcellularLocation>
</comment>
<dbReference type="PANTHER" id="PTHR30081">
    <property type="entry name" value="PROTEIN-EXPORT MEMBRANE PROTEIN SEC"/>
    <property type="match status" value="1"/>
</dbReference>
<keyword evidence="9 10" id="KW-0472">Membrane</keyword>
<proteinExistence type="inferred from homology"/>
<evidence type="ECO:0000256" key="8">
    <source>
        <dbReference type="ARBA" id="ARBA00023010"/>
    </source>
</evidence>
<accession>A0A9D1GEU1</accession>
<dbReference type="InterPro" id="IPR022813">
    <property type="entry name" value="SecD/SecF_arch_bac"/>
</dbReference>
<evidence type="ECO:0000313" key="13">
    <source>
        <dbReference type="Proteomes" id="UP000886722"/>
    </source>
</evidence>
<dbReference type="SUPFAM" id="SSF82866">
    <property type="entry name" value="Multidrug efflux transporter AcrB transmembrane domain"/>
    <property type="match status" value="1"/>
</dbReference>
<reference evidence="12" key="2">
    <citation type="journal article" date="2021" name="PeerJ">
        <title>Extensive microbial diversity within the chicken gut microbiome revealed by metagenomics and culture.</title>
        <authorList>
            <person name="Gilroy R."/>
            <person name="Ravi A."/>
            <person name="Getino M."/>
            <person name="Pursley I."/>
            <person name="Horton D.L."/>
            <person name="Alikhan N.F."/>
            <person name="Baker D."/>
            <person name="Gharbi K."/>
            <person name="Hall N."/>
            <person name="Watson M."/>
            <person name="Adriaenssens E.M."/>
            <person name="Foster-Nyarko E."/>
            <person name="Jarju S."/>
            <person name="Secka A."/>
            <person name="Antonio M."/>
            <person name="Oren A."/>
            <person name="Chaudhuri R.R."/>
            <person name="La Ragione R."/>
            <person name="Hildebrand F."/>
            <person name="Pallen M.J."/>
        </authorList>
    </citation>
    <scope>NUCLEOTIDE SEQUENCE</scope>
    <source>
        <strain evidence="12">21143</strain>
    </source>
</reference>
<evidence type="ECO:0000313" key="12">
    <source>
        <dbReference type="EMBL" id="HIT39217.1"/>
    </source>
</evidence>
<dbReference type="GO" id="GO:0006886">
    <property type="term" value="P:intracellular protein transport"/>
    <property type="evidence" value="ECO:0007669"/>
    <property type="project" value="InterPro"/>
</dbReference>
<feature type="transmembrane region" description="Helical" evidence="10">
    <location>
        <begin position="6"/>
        <end position="27"/>
    </location>
</feature>
<feature type="transmembrane region" description="Helical" evidence="10">
    <location>
        <begin position="161"/>
        <end position="184"/>
    </location>
</feature>
<evidence type="ECO:0000256" key="3">
    <source>
        <dbReference type="ARBA" id="ARBA00022448"/>
    </source>
</evidence>
<feature type="transmembrane region" description="Helical" evidence="10">
    <location>
        <begin position="272"/>
        <end position="296"/>
    </location>
</feature>
<dbReference type="HAMAP" id="MF_01464_B">
    <property type="entry name" value="SecF_B"/>
    <property type="match status" value="1"/>
</dbReference>
<feature type="domain" description="Protein export membrane protein SecD/SecF C-terminal" evidence="11">
    <location>
        <begin position="113"/>
        <end position="300"/>
    </location>
</feature>
<feature type="transmembrane region" description="Helical" evidence="10">
    <location>
        <begin position="248"/>
        <end position="266"/>
    </location>
</feature>
<evidence type="ECO:0000256" key="9">
    <source>
        <dbReference type="ARBA" id="ARBA00023136"/>
    </source>
</evidence>
<feature type="transmembrane region" description="Helical" evidence="10">
    <location>
        <begin position="134"/>
        <end position="155"/>
    </location>
</feature>
<keyword evidence="3" id="KW-0813">Transport</keyword>
<evidence type="ECO:0000256" key="10">
    <source>
        <dbReference type="SAM" id="Phobius"/>
    </source>
</evidence>
<evidence type="ECO:0000256" key="5">
    <source>
        <dbReference type="ARBA" id="ARBA00022692"/>
    </source>
</evidence>
<keyword evidence="6" id="KW-0653">Protein transport</keyword>
<sequence>LGARKKGYIICLVLVIIGGVSFGLRGLNKGIDFSGGRNYIVRFDKSVNTQEIANLLKPEFGENIPTVITIGGDNQVRISTNYRIEESDDAIDEEILTMIYKGLKDEVGGKSQEAFETENVMSIQKVGPSIAEDITIGAIWAVIISLIAIALYILLRFRDVAFSVGTLVSLAFDTLIILSVYSIFNGLLPFSMEIDQTFIAAILTNIGYSVNDKVVVFDRVREVIGLYPKRDRGLVINDALNSTLSRTISTSLSTALVLLSIFILGGDTIRSFSFAMLLGVITGTFSTLFVAVPIAYEMMKKKFAKLVANEAA</sequence>
<dbReference type="InterPro" id="IPR048634">
    <property type="entry name" value="SecD_SecF_C"/>
</dbReference>
<evidence type="ECO:0000256" key="1">
    <source>
        <dbReference type="ARBA" id="ARBA00004651"/>
    </source>
</evidence>
<evidence type="ECO:0000256" key="2">
    <source>
        <dbReference type="ARBA" id="ARBA00015792"/>
    </source>
</evidence>
<dbReference type="Pfam" id="PF07549">
    <property type="entry name" value="Sec_GG"/>
    <property type="match status" value="1"/>
</dbReference>
<dbReference type="Pfam" id="PF02355">
    <property type="entry name" value="SecD_SecF_C"/>
    <property type="match status" value="1"/>
</dbReference>
<evidence type="ECO:0000259" key="11">
    <source>
        <dbReference type="Pfam" id="PF02355"/>
    </source>
</evidence>
<evidence type="ECO:0000256" key="4">
    <source>
        <dbReference type="ARBA" id="ARBA00022475"/>
    </source>
</evidence>
<dbReference type="PRINTS" id="PR01755">
    <property type="entry name" value="SECFTRNLCASE"/>
</dbReference>
<dbReference type="Gene3D" id="1.20.1640.10">
    <property type="entry name" value="Multidrug efflux transporter AcrB transmembrane domain"/>
    <property type="match status" value="1"/>
</dbReference>
<reference evidence="12" key="1">
    <citation type="submission" date="2020-10" db="EMBL/GenBank/DDBJ databases">
        <authorList>
            <person name="Gilroy R."/>
        </authorList>
    </citation>
    <scope>NUCLEOTIDE SEQUENCE</scope>
    <source>
        <strain evidence="12">21143</strain>
    </source>
</reference>
<dbReference type="GO" id="GO:0005886">
    <property type="term" value="C:plasma membrane"/>
    <property type="evidence" value="ECO:0007669"/>
    <property type="project" value="UniProtKB-SubCell"/>
</dbReference>
<keyword evidence="7 10" id="KW-1133">Transmembrane helix</keyword>
<dbReference type="PANTHER" id="PTHR30081:SF8">
    <property type="entry name" value="PROTEIN TRANSLOCASE SUBUNIT SECF"/>
    <property type="match status" value="1"/>
</dbReference>
<keyword evidence="8" id="KW-0811">Translocation</keyword>
<protein>
    <recommendedName>
        <fullName evidence="2">Protein translocase subunit SecF</fullName>
    </recommendedName>
</protein>
<feature type="non-terminal residue" evidence="12">
    <location>
        <position position="1"/>
    </location>
</feature>
<name>A0A9D1GEU1_9BACT</name>
<dbReference type="InterPro" id="IPR022646">
    <property type="entry name" value="SecD/SecF_CS"/>
</dbReference>
<dbReference type="Proteomes" id="UP000886722">
    <property type="component" value="Unassembled WGS sequence"/>
</dbReference>
<comment type="caution">
    <text evidence="12">The sequence shown here is derived from an EMBL/GenBank/DDBJ whole genome shotgun (WGS) entry which is preliminary data.</text>
</comment>
<evidence type="ECO:0000256" key="6">
    <source>
        <dbReference type="ARBA" id="ARBA00022927"/>
    </source>
</evidence>
<dbReference type="InterPro" id="IPR005665">
    <property type="entry name" value="SecF_bac"/>
</dbReference>
<keyword evidence="5 10" id="KW-0812">Transmembrane</keyword>